<feature type="transmembrane region" description="Helical" evidence="1">
    <location>
        <begin position="199"/>
        <end position="222"/>
    </location>
</feature>
<feature type="transmembrane region" description="Helical" evidence="1">
    <location>
        <begin position="243"/>
        <end position="266"/>
    </location>
</feature>
<feature type="transmembrane region" description="Helical" evidence="1">
    <location>
        <begin position="12"/>
        <end position="34"/>
    </location>
</feature>
<accession>A0A538SAQ9</accession>
<feature type="transmembrane region" description="Helical" evidence="1">
    <location>
        <begin position="153"/>
        <end position="175"/>
    </location>
</feature>
<dbReference type="EMBL" id="VBOT01000141">
    <property type="protein sequence ID" value="TMQ48460.1"/>
    <property type="molecule type" value="Genomic_DNA"/>
</dbReference>
<feature type="transmembrane region" description="Helical" evidence="1">
    <location>
        <begin position="115"/>
        <end position="133"/>
    </location>
</feature>
<reference evidence="2 3" key="1">
    <citation type="journal article" date="2019" name="Nat. Microbiol.">
        <title>Mediterranean grassland soil C-N compound turnover is dependent on rainfall and depth, and is mediated by genomically divergent microorganisms.</title>
        <authorList>
            <person name="Diamond S."/>
            <person name="Andeer P.F."/>
            <person name="Li Z."/>
            <person name="Crits-Christoph A."/>
            <person name="Burstein D."/>
            <person name="Anantharaman K."/>
            <person name="Lane K.R."/>
            <person name="Thomas B.C."/>
            <person name="Pan C."/>
            <person name="Northen T.R."/>
            <person name="Banfield J.F."/>
        </authorList>
    </citation>
    <scope>NUCLEOTIDE SEQUENCE [LARGE SCALE GENOMIC DNA]</scope>
    <source>
        <strain evidence="2">WS_3</strain>
    </source>
</reference>
<evidence type="ECO:0000256" key="1">
    <source>
        <dbReference type="SAM" id="Phobius"/>
    </source>
</evidence>
<feature type="transmembrane region" description="Helical" evidence="1">
    <location>
        <begin position="46"/>
        <end position="68"/>
    </location>
</feature>
<protein>
    <submittedName>
        <fullName evidence="2">Uncharacterized protein</fullName>
    </submittedName>
</protein>
<keyword evidence="1" id="KW-0812">Transmembrane</keyword>
<dbReference type="AlphaFoldDB" id="A0A538SAQ9"/>
<sequence length="397" mass="42854">MIKARSGTTAQLVQLCLGYFVAYVLTGILVKYFTVVRSPKMLEMAYLFNNTLGGSAFPLLVVLLLGWVRLLQSNRTISWAGLRMPAEVAYIVPSGICTAVVIPTTTLMYSLPISVMVAMVIMRGSVIVISRVVDELQIRQGILKKRVYHEENLAVMFALLAVATNVLLLPVVAFLDGRGIKASAALGLSASAVQGSFDFIHSAPALVILGLYITAYAFRIYIMNYYKNTRGRGVELDNRGFFAVEQIAACVGMVAIGGFFVMSPGLLGFRDQRILDFSGAALHPDLSAILAGLPYGLVAFFSVFIFMFKGRTATFAGLVNRLTSLLAGTVATLLTFFLFKLKLPSLQDWLSVALILVAVYFLTRAERRRAAELGLAPAPAAPLATAVTPVPARPPAG</sequence>
<gene>
    <name evidence="2" type="ORF">E6K73_11960</name>
</gene>
<feature type="transmembrane region" description="Helical" evidence="1">
    <location>
        <begin position="286"/>
        <end position="306"/>
    </location>
</feature>
<evidence type="ECO:0000313" key="2">
    <source>
        <dbReference type="EMBL" id="TMQ48460.1"/>
    </source>
</evidence>
<keyword evidence="1" id="KW-0472">Membrane</keyword>
<evidence type="ECO:0000313" key="3">
    <source>
        <dbReference type="Proteomes" id="UP000320184"/>
    </source>
</evidence>
<organism evidence="2 3">
    <name type="scientific">Eiseniibacteriota bacterium</name>
    <dbReference type="NCBI Taxonomy" id="2212470"/>
    <lineage>
        <taxon>Bacteria</taxon>
        <taxon>Candidatus Eiseniibacteriota</taxon>
    </lineage>
</organism>
<name>A0A538SAQ9_UNCEI</name>
<comment type="caution">
    <text evidence="2">The sequence shown here is derived from an EMBL/GenBank/DDBJ whole genome shotgun (WGS) entry which is preliminary data.</text>
</comment>
<feature type="transmembrane region" description="Helical" evidence="1">
    <location>
        <begin position="318"/>
        <end position="339"/>
    </location>
</feature>
<dbReference type="Proteomes" id="UP000320184">
    <property type="component" value="Unassembled WGS sequence"/>
</dbReference>
<feature type="transmembrane region" description="Helical" evidence="1">
    <location>
        <begin position="345"/>
        <end position="363"/>
    </location>
</feature>
<keyword evidence="1" id="KW-1133">Transmembrane helix</keyword>
<proteinExistence type="predicted"/>
<feature type="transmembrane region" description="Helical" evidence="1">
    <location>
        <begin position="88"/>
        <end position="109"/>
    </location>
</feature>